<dbReference type="EMBL" id="KN832885">
    <property type="protein sequence ID" value="KIM96198.1"/>
    <property type="molecule type" value="Genomic_DNA"/>
</dbReference>
<dbReference type="NCBIfam" id="NF041278">
    <property type="entry name" value="CmcJ_NvfI_EfuI"/>
    <property type="match status" value="1"/>
</dbReference>
<evidence type="ECO:0000256" key="1">
    <source>
        <dbReference type="ARBA" id="ARBA00023604"/>
    </source>
</evidence>
<dbReference type="Proteomes" id="UP000054321">
    <property type="component" value="Unassembled WGS sequence"/>
</dbReference>
<evidence type="ECO:0000313" key="2">
    <source>
        <dbReference type="EMBL" id="KIM96198.1"/>
    </source>
</evidence>
<evidence type="ECO:0000313" key="3">
    <source>
        <dbReference type="Proteomes" id="UP000054321"/>
    </source>
</evidence>
<dbReference type="HOGENOM" id="CLU_042688_0_1_1"/>
<dbReference type="OrthoDB" id="412788at2759"/>
<dbReference type="STRING" id="913774.A0A0C3CBB0"/>
<organism evidence="2 3">
    <name type="scientific">Oidiodendron maius (strain Zn)</name>
    <dbReference type="NCBI Taxonomy" id="913774"/>
    <lineage>
        <taxon>Eukaryota</taxon>
        <taxon>Fungi</taxon>
        <taxon>Dikarya</taxon>
        <taxon>Ascomycota</taxon>
        <taxon>Pezizomycotina</taxon>
        <taxon>Leotiomycetes</taxon>
        <taxon>Leotiomycetes incertae sedis</taxon>
        <taxon>Myxotrichaceae</taxon>
        <taxon>Oidiodendron</taxon>
    </lineage>
</organism>
<name>A0A0C3CBB0_OIDMZ</name>
<dbReference type="AlphaFoldDB" id="A0A0C3CBB0"/>
<dbReference type="PANTHER" id="PTHR34598:SF3">
    <property type="entry name" value="OXIDOREDUCTASE AN1597"/>
    <property type="match status" value="1"/>
</dbReference>
<dbReference type="PANTHER" id="PTHR34598">
    <property type="entry name" value="BLL6449 PROTEIN"/>
    <property type="match status" value="1"/>
</dbReference>
<accession>A0A0C3CBB0</accession>
<gene>
    <name evidence="2" type="ORF">OIDMADRAFT_148651</name>
</gene>
<proteinExistence type="inferred from homology"/>
<reference evidence="3" key="2">
    <citation type="submission" date="2015-01" db="EMBL/GenBank/DDBJ databases">
        <title>Evolutionary Origins and Diversification of the Mycorrhizal Mutualists.</title>
        <authorList>
            <consortium name="DOE Joint Genome Institute"/>
            <consortium name="Mycorrhizal Genomics Consortium"/>
            <person name="Kohler A."/>
            <person name="Kuo A."/>
            <person name="Nagy L.G."/>
            <person name="Floudas D."/>
            <person name="Copeland A."/>
            <person name="Barry K.W."/>
            <person name="Cichocki N."/>
            <person name="Veneault-Fourrey C."/>
            <person name="LaButti K."/>
            <person name="Lindquist E.A."/>
            <person name="Lipzen A."/>
            <person name="Lundell T."/>
            <person name="Morin E."/>
            <person name="Murat C."/>
            <person name="Riley R."/>
            <person name="Ohm R."/>
            <person name="Sun H."/>
            <person name="Tunlid A."/>
            <person name="Henrissat B."/>
            <person name="Grigoriev I.V."/>
            <person name="Hibbett D.S."/>
            <person name="Martin F."/>
        </authorList>
    </citation>
    <scope>NUCLEOTIDE SEQUENCE [LARGE SCALE GENOMIC DNA]</scope>
    <source>
        <strain evidence="3">Zn</strain>
    </source>
</reference>
<dbReference type="InterPro" id="IPR044053">
    <property type="entry name" value="AsaB-like"/>
</dbReference>
<evidence type="ECO:0008006" key="4">
    <source>
        <dbReference type="Google" id="ProtNLM"/>
    </source>
</evidence>
<sequence>MPSMCVNATLSFLADDGLYLNERPYSLKFEAPAGLRRSNILVEKHQQIIEDVRGLEKCPTLDENGFILVPLDTEMTYEDFEEEDRVRAVYLVEVAEMLQKLVGASRVQVFEYVVRKQDVNFPISTGKPYKYNQPTTMVHIDINKGWAKKLAKTLNHRIGQEVPSQNYKFYNIWRPLRGPVIDRPLALCDNSNLDLDNITTGDVVYQDFAVNNECMRYGEDQKWYYASNQTESEAWVFEQGDAKPETRHGVPHCSFEHPDSKNDDVPREAIEVRALAFFKD</sequence>
<dbReference type="GO" id="GO:0016491">
    <property type="term" value="F:oxidoreductase activity"/>
    <property type="evidence" value="ECO:0007669"/>
    <property type="project" value="InterPro"/>
</dbReference>
<keyword evidence="3" id="KW-1185">Reference proteome</keyword>
<reference evidence="2 3" key="1">
    <citation type="submission" date="2014-04" db="EMBL/GenBank/DDBJ databases">
        <authorList>
            <consortium name="DOE Joint Genome Institute"/>
            <person name="Kuo A."/>
            <person name="Martino E."/>
            <person name="Perotto S."/>
            <person name="Kohler A."/>
            <person name="Nagy L.G."/>
            <person name="Floudas D."/>
            <person name="Copeland A."/>
            <person name="Barry K.W."/>
            <person name="Cichocki N."/>
            <person name="Veneault-Fourrey C."/>
            <person name="LaButti K."/>
            <person name="Lindquist E.A."/>
            <person name="Lipzen A."/>
            <person name="Lundell T."/>
            <person name="Morin E."/>
            <person name="Murat C."/>
            <person name="Sun H."/>
            <person name="Tunlid A."/>
            <person name="Henrissat B."/>
            <person name="Grigoriev I.V."/>
            <person name="Hibbett D.S."/>
            <person name="Martin F."/>
            <person name="Nordberg H.P."/>
            <person name="Cantor M.N."/>
            <person name="Hua S.X."/>
        </authorList>
    </citation>
    <scope>NUCLEOTIDE SEQUENCE [LARGE SCALE GENOMIC DNA]</scope>
    <source>
        <strain evidence="2 3">Zn</strain>
    </source>
</reference>
<comment type="similarity">
    <text evidence="1">Belongs to the asaB hydroxylase/desaturase family.</text>
</comment>
<dbReference type="InParanoid" id="A0A0C3CBB0"/>
<protein>
    <recommendedName>
        <fullName evidence="4">Methyltransferase</fullName>
    </recommendedName>
</protein>